<evidence type="ECO:0000259" key="1">
    <source>
        <dbReference type="Pfam" id="PF10412"/>
    </source>
</evidence>
<feature type="domain" description="TraD/TraG TraM recognition site" evidence="2">
    <location>
        <begin position="476"/>
        <end position="603"/>
    </location>
</feature>
<dbReference type="InterPro" id="IPR019476">
    <property type="entry name" value="T4SS_TraD_DNA-bd"/>
</dbReference>
<feature type="domain" description="Type IV secretion system coupling protein TraD DNA-binding" evidence="1">
    <location>
        <begin position="170"/>
        <end position="218"/>
    </location>
</feature>
<dbReference type="PANTHER" id="PTHR30121:SF6">
    <property type="entry name" value="SLR6007 PROTEIN"/>
    <property type="match status" value="1"/>
</dbReference>
<geneLocation type="plasmid" evidence="3">
    <name>pGZAF1_VIM</name>
</geneLocation>
<dbReference type="PANTHER" id="PTHR30121">
    <property type="entry name" value="UNCHARACTERIZED PROTEIN YJGR-RELATED"/>
    <property type="match status" value="1"/>
</dbReference>
<name>A0A1Z3MKS2_ALCFA</name>
<dbReference type="InterPro" id="IPR022458">
    <property type="entry name" value="Conjugative_coupling_TraG/TraD"/>
</dbReference>
<dbReference type="Gene3D" id="3.40.50.300">
    <property type="entry name" value="P-loop containing nucleotide triphosphate hydrolases"/>
    <property type="match status" value="2"/>
</dbReference>
<dbReference type="NCBIfam" id="TIGR03743">
    <property type="entry name" value="SXT_TraD"/>
    <property type="match status" value="1"/>
</dbReference>
<dbReference type="AlphaFoldDB" id="A0A1Z3MKS2"/>
<dbReference type="CDD" id="cd01127">
    <property type="entry name" value="TrwB_TraG_TraD_VirD4"/>
    <property type="match status" value="2"/>
</dbReference>
<protein>
    <submittedName>
        <fullName evidence="3">Conjugal transfer protein</fullName>
    </submittedName>
</protein>
<organism evidence="3">
    <name type="scientific">Alcaligenes faecalis</name>
    <dbReference type="NCBI Taxonomy" id="511"/>
    <lineage>
        <taxon>Bacteria</taxon>
        <taxon>Pseudomonadati</taxon>
        <taxon>Pseudomonadota</taxon>
        <taxon>Betaproteobacteria</taxon>
        <taxon>Burkholderiales</taxon>
        <taxon>Alcaligenaceae</taxon>
        <taxon>Alcaligenes</taxon>
    </lineage>
</organism>
<dbReference type="InterPro" id="IPR051162">
    <property type="entry name" value="T4SS_component"/>
</dbReference>
<accession>A0A1Z3MKS2</accession>
<dbReference type="SUPFAM" id="SSF52540">
    <property type="entry name" value="P-loop containing nucleoside triphosphate hydrolases"/>
    <property type="match status" value="1"/>
</dbReference>
<dbReference type="RefSeq" id="WP_086069355.1">
    <property type="nucleotide sequence ID" value="NZ_KY623659.1"/>
</dbReference>
<evidence type="ECO:0000313" key="3">
    <source>
        <dbReference type="EMBL" id="ASD48412.1"/>
    </source>
</evidence>
<reference evidence="3" key="1">
    <citation type="submission" date="2017-02" db="EMBL/GenBank/DDBJ databases">
        <title>Emergence of VIM metallo-beta-lactamase producing Alcaligenes faecalis in GAZA, Palestine.</title>
        <authorList>
            <person name="Al Laham N."/>
            <person name="Chavda K."/>
            <person name="Cienfuegos V."/>
            <person name="Kreiswirth B."/>
            <person name="Chen L."/>
        </authorList>
    </citation>
    <scope>NUCLEOTIDE SEQUENCE</scope>
    <source>
        <strain evidence="3">GZAF1</strain>
        <plasmid evidence="3">pGZAF1_VIM</plasmid>
    </source>
</reference>
<dbReference type="InterPro" id="IPR027417">
    <property type="entry name" value="P-loop_NTPase"/>
</dbReference>
<dbReference type="EMBL" id="KY623659">
    <property type="protein sequence ID" value="ASD48412.1"/>
    <property type="molecule type" value="Genomic_DNA"/>
</dbReference>
<keyword evidence="3" id="KW-0614">Plasmid</keyword>
<sequence length="626" mass="70296">MSINYDPLAYEMPWRPNYEGRAVAVWSASALTAMGVNLVSGMPPEPFYWMSGICGTMAMMRVPKAMQLRMLQKHLQGRPLSFISLQELRKSIEKNPDDLWLGYGFNWENRHTQRAFEILKRDRSAIIREKKSFRERLEAVQRKVLKKPKKRKEPPMGQPWIHGLEPEETTISMPLKHAEGHKIYVGTTGSGKTRAFDLDITQAILRGEAVIIIDPKGDKEMRDNAKRVCEALGQPERFLSFHPAFPEESVRLDLLRNFGRPTELASRITALMQSESGDPFTNFSWMALNSVIQGMLIIGLRPTLRTIRRYLEGGIDSLVCEAIEVYGKRVLSKAEERMSPYHRNTDKDTTKRANGMLRFYYAEVQPEHPNSDLEALLTIYSHDRAHFGKMIATLLPVLNMLTSDELGDLLSPDPRDLSDSRLIVDSTKIINNGQVLYLGLDSLSDGIVGSAIGSLALSDATSVSGNRYNYGVDNTPVNIYVDEAAEVLNDPFIQLLNKGRGAGFRLTIATQTFADFAARLGSKEKALQVLGNINNVISLRVTDTETQKFIAEKWAKTRVMYVMRTQGQNTHGDEPILHGGNQGERLMEEEADVFSPPLLGELPNLEYMATISGGRIVKGRLPILTN</sequence>
<dbReference type="Pfam" id="PF12696">
    <property type="entry name" value="TraG-D_C"/>
    <property type="match status" value="1"/>
</dbReference>
<dbReference type="InterPro" id="IPR032689">
    <property type="entry name" value="TraG-D_C"/>
</dbReference>
<proteinExistence type="predicted"/>
<dbReference type="Pfam" id="PF10412">
    <property type="entry name" value="TrwB_AAD_bind"/>
    <property type="match status" value="1"/>
</dbReference>
<evidence type="ECO:0000259" key="2">
    <source>
        <dbReference type="Pfam" id="PF12696"/>
    </source>
</evidence>